<keyword evidence="2" id="KW-1185">Reference proteome</keyword>
<evidence type="ECO:0000313" key="1">
    <source>
        <dbReference type="EMBL" id="MCC2148418.1"/>
    </source>
</evidence>
<dbReference type="Pfam" id="PF13189">
    <property type="entry name" value="Cytidylate_kin2"/>
    <property type="match status" value="1"/>
</dbReference>
<reference evidence="1 2" key="1">
    <citation type="submission" date="2021-10" db="EMBL/GenBank/DDBJ databases">
        <title>Anaerobic single-cell dispensing facilitates the cultivation of human gut bacteria.</title>
        <authorList>
            <person name="Afrizal A."/>
        </authorList>
    </citation>
    <scope>NUCLEOTIDE SEQUENCE [LARGE SCALE GENOMIC DNA]</scope>
    <source>
        <strain evidence="1 2">CLA-AA-H246</strain>
    </source>
</reference>
<proteinExistence type="predicted"/>
<gene>
    <name evidence="1" type="ORF">LKD42_03995</name>
</gene>
<dbReference type="EMBL" id="JAJEQE010000008">
    <property type="protein sequence ID" value="MCC2148418.1"/>
    <property type="molecule type" value="Genomic_DNA"/>
</dbReference>
<accession>A0ABS8ETB8</accession>
<evidence type="ECO:0000313" key="2">
    <source>
        <dbReference type="Proteomes" id="UP001299235"/>
    </source>
</evidence>
<sequence>MRGKTIVIDREYGSGGREVAKLLSEKLGIPFYDGELLVLASEKYGIDLGMMKDYDEKRMGSILYSIAMATSYASDFDKITKPYEIYEAQAKVMRQLVSEGPCIFLGRCAAEILKDKTELLNVFIYSSDQHAKTERIIRVDGVAQSNAVTELHKRDVQRGNYYHYFSKKTWGDRNHYDLCLNTAELGYEKAAEILAAAAK</sequence>
<dbReference type="InterPro" id="IPR027417">
    <property type="entry name" value="P-loop_NTPase"/>
</dbReference>
<protein>
    <submittedName>
        <fullName evidence="1">Cytidylate kinase-like family protein</fullName>
    </submittedName>
</protein>
<name>A0ABS8ETB8_9FIRM</name>
<dbReference type="Gene3D" id="3.40.50.300">
    <property type="entry name" value="P-loop containing nucleotide triphosphate hydrolases"/>
    <property type="match status" value="1"/>
</dbReference>
<comment type="caution">
    <text evidence="1">The sequence shown here is derived from an EMBL/GenBank/DDBJ whole genome shotgun (WGS) entry which is preliminary data.</text>
</comment>
<dbReference type="Proteomes" id="UP001299235">
    <property type="component" value="Unassembled WGS sequence"/>
</dbReference>
<dbReference type="SUPFAM" id="SSF52540">
    <property type="entry name" value="P-loop containing nucleoside triphosphate hydrolases"/>
    <property type="match status" value="1"/>
</dbReference>
<dbReference type="RefSeq" id="WP_022118777.1">
    <property type="nucleotide sequence ID" value="NZ_JAJEQE010000008.1"/>
</dbReference>
<organism evidence="1 2">
    <name type="scientific">Hominisplanchenecus faecis</name>
    <dbReference type="NCBI Taxonomy" id="2885351"/>
    <lineage>
        <taxon>Bacteria</taxon>
        <taxon>Bacillati</taxon>
        <taxon>Bacillota</taxon>
        <taxon>Clostridia</taxon>
        <taxon>Lachnospirales</taxon>
        <taxon>Lachnospiraceae</taxon>
        <taxon>Hominisplanchenecus</taxon>
    </lineage>
</organism>